<reference evidence="19 20" key="1">
    <citation type="journal article" date="2015" name="Sci. Rep.">
        <title>Genome of the facultative scuticociliatosis pathogen Pseudocohnilembus persalinus provides insight into its virulence through horizontal gene transfer.</title>
        <authorList>
            <person name="Xiong J."/>
            <person name="Wang G."/>
            <person name="Cheng J."/>
            <person name="Tian M."/>
            <person name="Pan X."/>
            <person name="Warren A."/>
            <person name="Jiang C."/>
            <person name="Yuan D."/>
            <person name="Miao W."/>
        </authorList>
    </citation>
    <scope>NUCLEOTIDE SEQUENCE [LARGE SCALE GENOMIC DNA]</scope>
    <source>
        <strain evidence="19">36N120E</strain>
    </source>
</reference>
<keyword evidence="10 15" id="KW-0520">NAD</keyword>
<dbReference type="AlphaFoldDB" id="A0A0V0QC48"/>
<dbReference type="Gene3D" id="1.20.142.10">
    <property type="entry name" value="Poly(ADP-ribose) polymerase, regulatory domain"/>
    <property type="match status" value="1"/>
</dbReference>
<dbReference type="SUPFAM" id="SSF56399">
    <property type="entry name" value="ADP-ribosylation"/>
    <property type="match status" value="1"/>
</dbReference>
<evidence type="ECO:0000259" key="17">
    <source>
        <dbReference type="PROSITE" id="PS51059"/>
    </source>
</evidence>
<feature type="domain" description="PARP catalytic" evidence="17">
    <location>
        <begin position="363"/>
        <end position="587"/>
    </location>
</feature>
<dbReference type="InterPro" id="IPR036616">
    <property type="entry name" value="Poly(ADP-ribose)pol_reg_dom_sf"/>
</dbReference>
<feature type="region of interest" description="Disordered" evidence="16">
    <location>
        <begin position="205"/>
        <end position="236"/>
    </location>
</feature>
<evidence type="ECO:0000256" key="15">
    <source>
        <dbReference type="RuleBase" id="RU362114"/>
    </source>
</evidence>
<dbReference type="GO" id="GO:0006302">
    <property type="term" value="P:double-strand break repair"/>
    <property type="evidence" value="ECO:0007669"/>
    <property type="project" value="TreeGrafter"/>
</dbReference>
<feature type="compositionally biased region" description="Basic residues" evidence="16">
    <location>
        <begin position="76"/>
        <end position="93"/>
    </location>
</feature>
<name>A0A0V0QC48_PSEPJ</name>
<evidence type="ECO:0000259" key="18">
    <source>
        <dbReference type="PROSITE" id="PS51060"/>
    </source>
</evidence>
<dbReference type="Pfam" id="PF00644">
    <property type="entry name" value="PARP"/>
    <property type="match status" value="1"/>
</dbReference>
<dbReference type="Gene3D" id="3.90.228.10">
    <property type="match status" value="1"/>
</dbReference>
<keyword evidence="20" id="KW-1185">Reference proteome</keyword>
<evidence type="ECO:0000256" key="8">
    <source>
        <dbReference type="ARBA" id="ARBA00022771"/>
    </source>
</evidence>
<evidence type="ECO:0000313" key="20">
    <source>
        <dbReference type="Proteomes" id="UP000054937"/>
    </source>
</evidence>
<dbReference type="PROSITE" id="PS51060">
    <property type="entry name" value="PARP_ALPHA_HD"/>
    <property type="match status" value="1"/>
</dbReference>
<keyword evidence="4" id="KW-0548">Nucleotidyltransferase</keyword>
<dbReference type="InterPro" id="IPR008893">
    <property type="entry name" value="WGR_domain"/>
</dbReference>
<evidence type="ECO:0000256" key="3">
    <source>
        <dbReference type="ARBA" id="ARBA00022679"/>
    </source>
</evidence>
<comment type="similarity">
    <text evidence="13">Belongs to the ARTD/PARP family.</text>
</comment>
<evidence type="ECO:0000256" key="10">
    <source>
        <dbReference type="ARBA" id="ARBA00023027"/>
    </source>
</evidence>
<dbReference type="EMBL" id="LDAU01000204">
    <property type="protein sequence ID" value="KRW99806.1"/>
    <property type="molecule type" value="Genomic_DNA"/>
</dbReference>
<dbReference type="FunFam" id="1.20.142.10:FF:000002">
    <property type="entry name" value="Poly [ADP-ribose] polymerase"/>
    <property type="match status" value="1"/>
</dbReference>
<dbReference type="PROSITE" id="PS51059">
    <property type="entry name" value="PARP_CATALYTIC"/>
    <property type="match status" value="1"/>
</dbReference>
<dbReference type="Pfam" id="PF05406">
    <property type="entry name" value="WGR"/>
    <property type="match status" value="1"/>
</dbReference>
<dbReference type="CDD" id="cd01437">
    <property type="entry name" value="parp_like"/>
    <property type="match status" value="1"/>
</dbReference>
<dbReference type="OrthoDB" id="2017365at2759"/>
<keyword evidence="6" id="KW-0677">Repeat</keyword>
<dbReference type="InParanoid" id="A0A0V0QC48"/>
<dbReference type="InterPro" id="IPR050800">
    <property type="entry name" value="ARTD/PARP"/>
</dbReference>
<keyword evidence="8" id="KW-0863">Zinc-finger</keyword>
<dbReference type="InterPro" id="IPR036930">
    <property type="entry name" value="WGR_dom_sf"/>
</dbReference>
<dbReference type="SUPFAM" id="SSF47587">
    <property type="entry name" value="Domain of poly(ADP-ribose) polymerase"/>
    <property type="match status" value="1"/>
</dbReference>
<accession>A0A0V0QC48</accession>
<dbReference type="EC" id="2.4.2.-" evidence="15"/>
<dbReference type="InterPro" id="IPR004102">
    <property type="entry name" value="Poly(ADP-ribose)pol_reg_dom"/>
</dbReference>
<dbReference type="Pfam" id="PF02877">
    <property type="entry name" value="PARP_reg"/>
    <property type="match status" value="1"/>
</dbReference>
<feature type="region of interest" description="Disordered" evidence="16">
    <location>
        <begin position="1"/>
        <end position="113"/>
    </location>
</feature>
<proteinExistence type="inferred from homology"/>
<dbReference type="GO" id="GO:0003950">
    <property type="term" value="F:NAD+ poly-ADP-ribosyltransferase activity"/>
    <property type="evidence" value="ECO:0007669"/>
    <property type="project" value="UniProtKB-UniRule"/>
</dbReference>
<evidence type="ECO:0000256" key="16">
    <source>
        <dbReference type="SAM" id="MobiDB-lite"/>
    </source>
</evidence>
<dbReference type="GO" id="GO:1990404">
    <property type="term" value="F:NAD+-protein mono-ADP-ribosyltransferase activity"/>
    <property type="evidence" value="ECO:0007669"/>
    <property type="project" value="TreeGrafter"/>
</dbReference>
<evidence type="ECO:0000256" key="4">
    <source>
        <dbReference type="ARBA" id="ARBA00022695"/>
    </source>
</evidence>
<dbReference type="PANTHER" id="PTHR10459:SF60">
    <property type="entry name" value="POLY [ADP-RIBOSE] POLYMERASE 2"/>
    <property type="match status" value="1"/>
</dbReference>
<dbReference type="Proteomes" id="UP000054937">
    <property type="component" value="Unassembled WGS sequence"/>
</dbReference>
<comment type="caution">
    <text evidence="19">The sequence shown here is derived from an EMBL/GenBank/DDBJ whole genome shotgun (WGS) entry which is preliminary data.</text>
</comment>
<feature type="domain" description="PARP alpha-helical" evidence="18">
    <location>
        <begin position="234"/>
        <end position="353"/>
    </location>
</feature>
<evidence type="ECO:0000256" key="7">
    <source>
        <dbReference type="ARBA" id="ARBA00022765"/>
    </source>
</evidence>
<gene>
    <name evidence="19" type="ORF">PPERSA_07883</name>
</gene>
<evidence type="ECO:0000256" key="9">
    <source>
        <dbReference type="ARBA" id="ARBA00022833"/>
    </source>
</evidence>
<keyword evidence="3 15" id="KW-0808">Transferase</keyword>
<evidence type="ECO:0000256" key="5">
    <source>
        <dbReference type="ARBA" id="ARBA00022723"/>
    </source>
</evidence>
<dbReference type="PANTHER" id="PTHR10459">
    <property type="entry name" value="DNA LIGASE"/>
    <property type="match status" value="1"/>
</dbReference>
<evidence type="ECO:0000313" key="19">
    <source>
        <dbReference type="EMBL" id="KRW99806.1"/>
    </source>
</evidence>
<dbReference type="SUPFAM" id="SSF142921">
    <property type="entry name" value="WGR domain-like"/>
    <property type="match status" value="1"/>
</dbReference>
<comment type="catalytic activity">
    <reaction evidence="14">
        <text>NAD(+) + (ADP-D-ribosyl)n-acceptor = nicotinamide + (ADP-D-ribosyl)n+1-acceptor + H(+).</text>
        <dbReference type="EC" id="2.4.2.30"/>
    </reaction>
</comment>
<keyword evidence="5" id="KW-0479">Metal-binding</keyword>
<evidence type="ECO:0000256" key="12">
    <source>
        <dbReference type="ARBA" id="ARBA00023242"/>
    </source>
</evidence>
<dbReference type="GO" id="GO:0070212">
    <property type="term" value="P:protein poly-ADP-ribosylation"/>
    <property type="evidence" value="ECO:0007669"/>
    <property type="project" value="TreeGrafter"/>
</dbReference>
<evidence type="ECO:0000256" key="2">
    <source>
        <dbReference type="ARBA" id="ARBA00022676"/>
    </source>
</evidence>
<dbReference type="GO" id="GO:0005730">
    <property type="term" value="C:nucleolus"/>
    <property type="evidence" value="ECO:0007669"/>
    <property type="project" value="TreeGrafter"/>
</dbReference>
<dbReference type="GO" id="GO:0008270">
    <property type="term" value="F:zinc ion binding"/>
    <property type="evidence" value="ECO:0007669"/>
    <property type="project" value="UniProtKB-KW"/>
</dbReference>
<dbReference type="GO" id="GO:0016779">
    <property type="term" value="F:nucleotidyltransferase activity"/>
    <property type="evidence" value="ECO:0007669"/>
    <property type="project" value="UniProtKB-KW"/>
</dbReference>
<evidence type="ECO:0000256" key="11">
    <source>
        <dbReference type="ARBA" id="ARBA00023125"/>
    </source>
</evidence>
<protein>
    <recommendedName>
        <fullName evidence="15">Poly [ADP-ribose] polymerase</fullName>
        <shortName evidence="15">PARP</shortName>
        <ecNumber evidence="15">2.4.2.-</ecNumber>
    </recommendedName>
</protein>
<evidence type="ECO:0000256" key="13">
    <source>
        <dbReference type="ARBA" id="ARBA00024347"/>
    </source>
</evidence>
<feature type="compositionally biased region" description="Basic and acidic residues" evidence="16">
    <location>
        <begin position="213"/>
        <end position="236"/>
    </location>
</feature>
<dbReference type="OMA" id="HHITTDN"/>
<evidence type="ECO:0000256" key="1">
    <source>
        <dbReference type="ARBA" id="ARBA00004123"/>
    </source>
</evidence>
<evidence type="ECO:0000256" key="6">
    <source>
        <dbReference type="ARBA" id="ARBA00022737"/>
    </source>
</evidence>
<evidence type="ECO:0000256" key="14">
    <source>
        <dbReference type="ARBA" id="ARBA00033987"/>
    </source>
</evidence>
<dbReference type="GO" id="GO:0003677">
    <property type="term" value="F:DNA binding"/>
    <property type="evidence" value="ECO:0007669"/>
    <property type="project" value="UniProtKB-KW"/>
</dbReference>
<dbReference type="InterPro" id="IPR012317">
    <property type="entry name" value="Poly(ADP-ribose)pol_cat_dom"/>
</dbReference>
<comment type="subcellular location">
    <subcellularLocation>
        <location evidence="1">Nucleus</location>
    </subcellularLocation>
</comment>
<keyword evidence="12" id="KW-0539">Nucleus</keyword>
<keyword evidence="11" id="KW-0238">DNA-binding</keyword>
<keyword evidence="7" id="KW-0013">ADP-ribosylation</keyword>
<keyword evidence="2 15" id="KW-0328">Glycosyltransferase</keyword>
<sequence length="587" mass="65677">MPPKKKQTRGKSVPQKSPSPEPTKRTTRTRGARQKSPSPSPQPKKQDKKGAKQTQKAQKKQTKQKSPSPSPQPKQQAKKGGRRGKQQKSKSKSKSPSPQKKADKKDTSQNLVADTKKDDPVVIEKLVVKGKAAVDKYVPGKDNYIVLQTASKVYACTLNQWGRVGVPGQQSLMGPFDQNKAIQAYEKKHGDKTVKGNYIEIDINYGDDDEQDDGKAEAEETKTDTKQEEVKKAESKLEKETQDLMNLIFDTKLMDETMKEIGYDPKKMPLGKLADSSIQKGYKVLSELQEAIKKKKGRQTYADLSSQFYSYIPHDFGFQKMINFILDDEEKVKSKLNMLQTLSDMKIATTIIGGTQKQNDSESIVDKNYKKLNCDLKVMNEKKNADEWSIIKKCIDNTKEGWKVDIQNIWKVKREGEVERFNTKIGNNRLLWHGSRVTNYGGILSTGLRIAPPEAPASGYLFGKGLYFADQFSKSANYCRGTGNDILIMLCDAAIGNPQVLERPNSGAANLPAGTHSTKGFGTHAPTEESYVDVPNAEYPVKIPQGKPVRTTSSNYQGFNEYIVYNVNQARIRYLLKVSLTRASSGW</sequence>
<keyword evidence="9" id="KW-0862">Zinc</keyword>
<organism evidence="19 20">
    <name type="scientific">Pseudocohnilembus persalinus</name>
    <name type="common">Ciliate</name>
    <dbReference type="NCBI Taxonomy" id="266149"/>
    <lineage>
        <taxon>Eukaryota</taxon>
        <taxon>Sar</taxon>
        <taxon>Alveolata</taxon>
        <taxon>Ciliophora</taxon>
        <taxon>Intramacronucleata</taxon>
        <taxon>Oligohymenophorea</taxon>
        <taxon>Scuticociliatia</taxon>
        <taxon>Philasterida</taxon>
        <taxon>Pseudocohnilembidae</taxon>
        <taxon>Pseudocohnilembus</taxon>
    </lineage>
</organism>